<dbReference type="GO" id="GO:0055085">
    <property type="term" value="P:transmembrane transport"/>
    <property type="evidence" value="ECO:0007669"/>
    <property type="project" value="InterPro"/>
</dbReference>
<evidence type="ECO:0000256" key="2">
    <source>
        <dbReference type="ARBA" id="ARBA00022448"/>
    </source>
</evidence>
<dbReference type="CDD" id="cd06261">
    <property type="entry name" value="TM_PBP2"/>
    <property type="match status" value="1"/>
</dbReference>
<dbReference type="PANTHER" id="PTHR30151">
    <property type="entry name" value="ALKANE SULFONATE ABC TRANSPORTER-RELATED, MEMBRANE SUBUNIT"/>
    <property type="match status" value="1"/>
</dbReference>
<dbReference type="OrthoDB" id="9799271at2"/>
<proteinExistence type="inferred from homology"/>
<dbReference type="HOGENOM" id="CLU_046113_2_1_5"/>
<dbReference type="Pfam" id="PF00528">
    <property type="entry name" value="BPD_transp_1"/>
    <property type="match status" value="1"/>
</dbReference>
<keyword evidence="5 7" id="KW-1133">Transmembrane helix</keyword>
<dbReference type="InterPro" id="IPR035906">
    <property type="entry name" value="MetI-like_sf"/>
</dbReference>
<feature type="transmembrane region" description="Helical" evidence="7">
    <location>
        <begin position="12"/>
        <end position="36"/>
    </location>
</feature>
<evidence type="ECO:0000256" key="3">
    <source>
        <dbReference type="ARBA" id="ARBA00022475"/>
    </source>
</evidence>
<dbReference type="GO" id="GO:0005886">
    <property type="term" value="C:plasma membrane"/>
    <property type="evidence" value="ECO:0007669"/>
    <property type="project" value="UniProtKB-SubCell"/>
</dbReference>
<dbReference type="KEGG" id="mey:TM49_03835"/>
<dbReference type="Gene3D" id="1.10.3720.10">
    <property type="entry name" value="MetI-like"/>
    <property type="match status" value="1"/>
</dbReference>
<dbReference type="PROSITE" id="PS50928">
    <property type="entry name" value="ABC_TM1"/>
    <property type="match status" value="1"/>
</dbReference>
<dbReference type="STRING" id="1486262.TM49_03835"/>
<comment type="similarity">
    <text evidence="7">Belongs to the binding-protein-dependent transport system permease family.</text>
</comment>
<dbReference type="SUPFAM" id="SSF161098">
    <property type="entry name" value="MetI-like"/>
    <property type="match status" value="1"/>
</dbReference>
<comment type="subcellular location">
    <subcellularLocation>
        <location evidence="1 7">Cell membrane</location>
        <topology evidence="1 7">Multi-pass membrane protein</topology>
    </subcellularLocation>
</comment>
<evidence type="ECO:0000256" key="1">
    <source>
        <dbReference type="ARBA" id="ARBA00004651"/>
    </source>
</evidence>
<organism evidence="9 10">
    <name type="scientific">Martelella endophytica</name>
    <dbReference type="NCBI Taxonomy" id="1486262"/>
    <lineage>
        <taxon>Bacteria</taxon>
        <taxon>Pseudomonadati</taxon>
        <taxon>Pseudomonadota</taxon>
        <taxon>Alphaproteobacteria</taxon>
        <taxon>Hyphomicrobiales</taxon>
        <taxon>Aurantimonadaceae</taxon>
        <taxon>Martelella</taxon>
    </lineage>
</organism>
<evidence type="ECO:0000256" key="5">
    <source>
        <dbReference type="ARBA" id="ARBA00022989"/>
    </source>
</evidence>
<evidence type="ECO:0000313" key="10">
    <source>
        <dbReference type="Proteomes" id="UP000032611"/>
    </source>
</evidence>
<sequence length="248" mass="26432">MTGIRRFFARNWSILAVIAAWQAWVTIAELNSIVLPGPLPVARDIATNPGLYLANAAQTLAVSASGLVIGFALGILVAVLAWCSRLLSGMLTPIGLIFSSIPIVALIPILARILGYDISTVVAIVAVSAFFPTFVFAGAGLNDLPRGAPDLFAVFGASRIQRFYRLVLPSAVPNMMIALRLIVPESVLAAILAEFLMGRSGLGFLFREATGRFAMERALGTSLVAAVTAIICFFLAQRAERAVKARWS</sequence>
<reference evidence="9 10" key="1">
    <citation type="journal article" date="2015" name="Genome Announc.">
        <title>Complete genome sequence of Martelella endophytica YC6887, which has antifungal activity associated with a halophyte.</title>
        <authorList>
            <person name="Khan A."/>
            <person name="Khan H."/>
            <person name="Chung E.J."/>
            <person name="Hossain M.T."/>
            <person name="Chung Y.R."/>
        </authorList>
    </citation>
    <scope>NUCLEOTIDE SEQUENCE [LARGE SCALE GENOMIC DNA]</scope>
    <source>
        <strain evidence="9">YC6887</strain>
    </source>
</reference>
<feature type="transmembrane region" description="Helical" evidence="7">
    <location>
        <begin position="94"/>
        <end position="115"/>
    </location>
</feature>
<name>A0A0D5LLF1_MAREN</name>
<dbReference type="InterPro" id="IPR000515">
    <property type="entry name" value="MetI-like"/>
</dbReference>
<dbReference type="PANTHER" id="PTHR30151:SF0">
    <property type="entry name" value="ABC TRANSPORTER PERMEASE PROTEIN MJ0413-RELATED"/>
    <property type="match status" value="1"/>
</dbReference>
<dbReference type="EMBL" id="CP010803">
    <property type="protein sequence ID" value="AJY45014.1"/>
    <property type="molecule type" value="Genomic_DNA"/>
</dbReference>
<keyword evidence="10" id="KW-1185">Reference proteome</keyword>
<feature type="transmembrane region" description="Helical" evidence="7">
    <location>
        <begin position="56"/>
        <end position="82"/>
    </location>
</feature>
<dbReference type="AlphaFoldDB" id="A0A0D5LLF1"/>
<dbReference type="RefSeq" id="WP_045679607.1">
    <property type="nucleotide sequence ID" value="NZ_CP010803.1"/>
</dbReference>
<evidence type="ECO:0000256" key="7">
    <source>
        <dbReference type="RuleBase" id="RU363032"/>
    </source>
</evidence>
<feature type="transmembrane region" description="Helical" evidence="7">
    <location>
        <begin position="218"/>
        <end position="236"/>
    </location>
</feature>
<dbReference type="Proteomes" id="UP000032611">
    <property type="component" value="Chromosome"/>
</dbReference>
<feature type="transmembrane region" description="Helical" evidence="7">
    <location>
        <begin position="121"/>
        <end position="142"/>
    </location>
</feature>
<dbReference type="PATRIC" id="fig|1486262.3.peg.781"/>
<protein>
    <submittedName>
        <fullName evidence="9">ABC transporter</fullName>
    </submittedName>
</protein>
<evidence type="ECO:0000256" key="6">
    <source>
        <dbReference type="ARBA" id="ARBA00023136"/>
    </source>
</evidence>
<evidence type="ECO:0000313" key="9">
    <source>
        <dbReference type="EMBL" id="AJY45014.1"/>
    </source>
</evidence>
<gene>
    <name evidence="9" type="ORF">TM49_03835</name>
</gene>
<keyword evidence="4 7" id="KW-0812">Transmembrane</keyword>
<accession>A0A0D5LLF1</accession>
<feature type="domain" description="ABC transmembrane type-1" evidence="8">
    <location>
        <begin position="56"/>
        <end position="236"/>
    </location>
</feature>
<evidence type="ECO:0000259" key="8">
    <source>
        <dbReference type="PROSITE" id="PS50928"/>
    </source>
</evidence>
<keyword evidence="6 7" id="KW-0472">Membrane</keyword>
<keyword evidence="2 7" id="KW-0813">Transport</keyword>
<keyword evidence="3" id="KW-1003">Cell membrane</keyword>
<evidence type="ECO:0000256" key="4">
    <source>
        <dbReference type="ARBA" id="ARBA00022692"/>
    </source>
</evidence>